<evidence type="ECO:0000313" key="3">
    <source>
        <dbReference type="Proteomes" id="UP000177325"/>
    </source>
</evidence>
<evidence type="ECO:0000313" key="2">
    <source>
        <dbReference type="EMBL" id="OGG84633.1"/>
    </source>
</evidence>
<dbReference type="GO" id="GO:0035556">
    <property type="term" value="P:intracellular signal transduction"/>
    <property type="evidence" value="ECO:0007669"/>
    <property type="project" value="InterPro"/>
</dbReference>
<proteinExistence type="predicted"/>
<dbReference type="GO" id="GO:0004016">
    <property type="term" value="F:adenylate cyclase activity"/>
    <property type="evidence" value="ECO:0007669"/>
    <property type="project" value="UniProtKB-ARBA"/>
</dbReference>
<dbReference type="Pfam" id="PF00211">
    <property type="entry name" value="Guanylate_cyc"/>
    <property type="match status" value="1"/>
</dbReference>
<dbReference type="AlphaFoldDB" id="A0A1F6FFL2"/>
<dbReference type="InterPro" id="IPR029787">
    <property type="entry name" value="Nucleotide_cyclase"/>
</dbReference>
<dbReference type="PROSITE" id="PS50125">
    <property type="entry name" value="GUANYLATE_CYCLASE_2"/>
    <property type="match status" value="1"/>
</dbReference>
<name>A0A1F6FFL2_9BACT</name>
<feature type="domain" description="Guanylate cyclase" evidence="1">
    <location>
        <begin position="45"/>
        <end position="183"/>
    </location>
</feature>
<dbReference type="GO" id="GO:0009190">
    <property type="term" value="P:cyclic nucleotide biosynthetic process"/>
    <property type="evidence" value="ECO:0007669"/>
    <property type="project" value="InterPro"/>
</dbReference>
<dbReference type="InterPro" id="IPR001054">
    <property type="entry name" value="A/G_cyclase"/>
</dbReference>
<reference evidence="2 3" key="1">
    <citation type="journal article" date="2016" name="Nat. Commun.">
        <title>Thousands of microbial genomes shed light on interconnected biogeochemical processes in an aquifer system.</title>
        <authorList>
            <person name="Anantharaman K."/>
            <person name="Brown C.T."/>
            <person name="Hug L.A."/>
            <person name="Sharon I."/>
            <person name="Castelle C.J."/>
            <person name="Probst A.J."/>
            <person name="Thomas B.C."/>
            <person name="Singh A."/>
            <person name="Wilkins M.J."/>
            <person name="Karaoz U."/>
            <person name="Brodie E.L."/>
            <person name="Williams K.H."/>
            <person name="Hubbard S.S."/>
            <person name="Banfield J.F."/>
        </authorList>
    </citation>
    <scope>NUCLEOTIDE SEQUENCE [LARGE SCALE GENOMIC DNA]</scope>
</reference>
<dbReference type="Proteomes" id="UP000177325">
    <property type="component" value="Unassembled WGS sequence"/>
</dbReference>
<sequence length="240" mass="26984">MASKDDLVKGVNDYFSGSYTITQGTVVPDVENIQLGKNGRELDLAMLFIDIRESTKIVDGFRRVTAARMYKSFLWGIAQIARTNNGELRSFNGDGVLVAFVGEYKCTNAVKAALQMSWFCKNVLKPKIESYFATNSQLSALDFDFGIGIDVGKVLVVRGGIKGENNNDLVWVGNATNFAVKLSHIGEGYNIYISEDVYKKMNDTTKYTSGQTKENIWELRFWTSMNKMRVYRSNGIWTPK</sequence>
<dbReference type="Gene3D" id="3.30.70.1230">
    <property type="entry name" value="Nucleotide cyclase"/>
    <property type="match status" value="1"/>
</dbReference>
<dbReference type="CDD" id="cd07302">
    <property type="entry name" value="CHD"/>
    <property type="match status" value="1"/>
</dbReference>
<dbReference type="SUPFAM" id="SSF55073">
    <property type="entry name" value="Nucleotide cyclase"/>
    <property type="match status" value="1"/>
</dbReference>
<dbReference type="STRING" id="1798525.A3G90_00925"/>
<gene>
    <name evidence="2" type="ORF">A3G90_00925</name>
</gene>
<protein>
    <recommendedName>
        <fullName evidence="1">Guanylate cyclase domain-containing protein</fullName>
    </recommendedName>
</protein>
<accession>A0A1F6FFL2</accession>
<comment type="caution">
    <text evidence="2">The sequence shown here is derived from an EMBL/GenBank/DDBJ whole genome shotgun (WGS) entry which is preliminary data.</text>
</comment>
<dbReference type="EMBL" id="MFMM01000001">
    <property type="protein sequence ID" value="OGG84633.1"/>
    <property type="molecule type" value="Genomic_DNA"/>
</dbReference>
<organism evidence="2 3">
    <name type="scientific">Candidatus Kaiserbacteria bacterium RIFCSPLOWO2_12_FULL_45_26</name>
    <dbReference type="NCBI Taxonomy" id="1798525"/>
    <lineage>
        <taxon>Bacteria</taxon>
        <taxon>Candidatus Kaiseribacteriota</taxon>
    </lineage>
</organism>
<evidence type="ECO:0000259" key="1">
    <source>
        <dbReference type="PROSITE" id="PS50125"/>
    </source>
</evidence>